<name>A0A7W3LY97_ACTNM</name>
<dbReference type="EMBL" id="JACJIA010000015">
    <property type="protein sequence ID" value="MBA8956400.1"/>
    <property type="molecule type" value="Genomic_DNA"/>
</dbReference>
<dbReference type="InterPro" id="IPR015421">
    <property type="entry name" value="PyrdxlP-dep_Trfase_major"/>
</dbReference>
<dbReference type="AlphaFoldDB" id="A0A7W3LY97"/>
<dbReference type="SUPFAM" id="SSF53383">
    <property type="entry name" value="PLP-dependent transferases"/>
    <property type="match status" value="1"/>
</dbReference>
<dbReference type="PIRSF" id="PIRSF000521">
    <property type="entry name" value="Transaminase_4ab_Lys_Orn"/>
    <property type="match status" value="1"/>
</dbReference>
<evidence type="ECO:0000256" key="1">
    <source>
        <dbReference type="ARBA" id="ARBA00008954"/>
    </source>
</evidence>
<dbReference type="PROSITE" id="PS00600">
    <property type="entry name" value="AA_TRANSFER_CLASS_3"/>
    <property type="match status" value="1"/>
</dbReference>
<dbReference type="InterPro" id="IPR049704">
    <property type="entry name" value="Aminotrans_3_PPA_site"/>
</dbReference>
<dbReference type="Gene3D" id="3.40.640.10">
    <property type="entry name" value="Type I PLP-dependent aspartate aminotransferase-like (Major domain)"/>
    <property type="match status" value="1"/>
</dbReference>
<keyword evidence="6" id="KW-1185">Reference proteome</keyword>
<dbReference type="PANTHER" id="PTHR43094:SF1">
    <property type="entry name" value="AMINOTRANSFERASE CLASS-III"/>
    <property type="match status" value="1"/>
</dbReference>
<dbReference type="GO" id="GO:0030170">
    <property type="term" value="F:pyridoxal phosphate binding"/>
    <property type="evidence" value="ECO:0007669"/>
    <property type="project" value="InterPro"/>
</dbReference>
<keyword evidence="2 3" id="KW-0663">Pyridoxal phosphate</keyword>
<evidence type="ECO:0000256" key="4">
    <source>
        <dbReference type="SAM" id="MobiDB-lite"/>
    </source>
</evidence>
<dbReference type="Pfam" id="PF00202">
    <property type="entry name" value="Aminotran_3"/>
    <property type="match status" value="1"/>
</dbReference>
<dbReference type="Proteomes" id="UP000572680">
    <property type="component" value="Unassembled WGS sequence"/>
</dbReference>
<protein>
    <recommendedName>
        <fullName evidence="7">Aminotransferase</fullName>
    </recommendedName>
</protein>
<dbReference type="CDD" id="cd00610">
    <property type="entry name" value="OAT_like"/>
    <property type="match status" value="1"/>
</dbReference>
<dbReference type="InterPro" id="IPR015424">
    <property type="entry name" value="PyrdxlP-dep_Trfase"/>
</dbReference>
<dbReference type="RefSeq" id="WP_220510351.1">
    <property type="nucleotide sequence ID" value="NZ_BAAALP010000048.1"/>
</dbReference>
<evidence type="ECO:0008006" key="7">
    <source>
        <dbReference type="Google" id="ProtNLM"/>
    </source>
</evidence>
<dbReference type="InterPro" id="IPR015422">
    <property type="entry name" value="PyrdxlP-dep_Trfase_small"/>
</dbReference>
<evidence type="ECO:0000313" key="5">
    <source>
        <dbReference type="EMBL" id="MBA8956400.1"/>
    </source>
</evidence>
<evidence type="ECO:0000256" key="2">
    <source>
        <dbReference type="ARBA" id="ARBA00022898"/>
    </source>
</evidence>
<evidence type="ECO:0000313" key="6">
    <source>
        <dbReference type="Proteomes" id="UP000572680"/>
    </source>
</evidence>
<feature type="region of interest" description="Disordered" evidence="4">
    <location>
        <begin position="1"/>
        <end position="21"/>
    </location>
</feature>
<dbReference type="PANTHER" id="PTHR43094">
    <property type="entry name" value="AMINOTRANSFERASE"/>
    <property type="match status" value="1"/>
</dbReference>
<accession>A0A7W3LY97</accession>
<evidence type="ECO:0000256" key="3">
    <source>
        <dbReference type="RuleBase" id="RU003560"/>
    </source>
</evidence>
<proteinExistence type="inferred from homology"/>
<sequence length="427" mass="44376">MSAVTAADAAAPAAPPPRRPVAVRARGARVWDERGREYIDGSSGAVCVNLGHGVPEVLDAMRAQAERITFVHRSQFAHHAVQDLSAEILSIAGPGHREVVYTNSGSEATETALRLALHHHAADPARAVVLTQFPSYHGMTAGALGVSGHPPRRRHLDALHDGSATTVPVASGDPGRLLPGLADWRAAFARTGPERVAAVLLEPVGGAASGACEVPDEVLRGLRDLCDASGALLAVDEVMTGFGRTGWWFGHSRSGVTPDLVVTGKGLSAGYTPIGACLVGDRVLPNRPATDLAFGHTMGGNPLSAATALAVLAYTREHDLPGRAERAGAVLREGLAETAASVPFLGAPRGRGLLLALPVHQDAEGFARAPLAARICAAAERNGLIVYPAGVDHRYQAVLVTPPLTVDDADLRELLARLRAAVAEVDA</sequence>
<dbReference type="InterPro" id="IPR005814">
    <property type="entry name" value="Aminotrans_3"/>
</dbReference>
<comment type="similarity">
    <text evidence="1 3">Belongs to the class-III pyridoxal-phosphate-dependent aminotransferase family.</text>
</comment>
<feature type="compositionally biased region" description="Low complexity" evidence="4">
    <location>
        <begin position="1"/>
        <end position="12"/>
    </location>
</feature>
<gene>
    <name evidence="5" type="ORF">HNR61_008082</name>
</gene>
<organism evidence="5 6">
    <name type="scientific">Actinomadura namibiensis</name>
    <dbReference type="NCBI Taxonomy" id="182080"/>
    <lineage>
        <taxon>Bacteria</taxon>
        <taxon>Bacillati</taxon>
        <taxon>Actinomycetota</taxon>
        <taxon>Actinomycetes</taxon>
        <taxon>Streptosporangiales</taxon>
        <taxon>Thermomonosporaceae</taxon>
        <taxon>Actinomadura</taxon>
    </lineage>
</organism>
<dbReference type="Gene3D" id="3.90.1150.10">
    <property type="entry name" value="Aspartate Aminotransferase, domain 1"/>
    <property type="match status" value="1"/>
</dbReference>
<reference evidence="5 6" key="1">
    <citation type="submission" date="2020-08" db="EMBL/GenBank/DDBJ databases">
        <title>Genomic Encyclopedia of Type Strains, Phase IV (KMG-IV): sequencing the most valuable type-strain genomes for metagenomic binning, comparative biology and taxonomic classification.</title>
        <authorList>
            <person name="Goeker M."/>
        </authorList>
    </citation>
    <scope>NUCLEOTIDE SEQUENCE [LARGE SCALE GENOMIC DNA]</scope>
    <source>
        <strain evidence="5 6">DSM 44197</strain>
    </source>
</reference>
<dbReference type="GO" id="GO:0008483">
    <property type="term" value="F:transaminase activity"/>
    <property type="evidence" value="ECO:0007669"/>
    <property type="project" value="InterPro"/>
</dbReference>
<comment type="caution">
    <text evidence="5">The sequence shown here is derived from an EMBL/GenBank/DDBJ whole genome shotgun (WGS) entry which is preliminary data.</text>
</comment>